<name>A0A5C6VXW5_9BACI</name>
<dbReference type="SUPFAM" id="SSF46689">
    <property type="entry name" value="Homeodomain-like"/>
    <property type="match status" value="2"/>
</dbReference>
<dbReference type="GO" id="GO:0003700">
    <property type="term" value="F:DNA-binding transcription factor activity"/>
    <property type="evidence" value="ECO:0007669"/>
    <property type="project" value="InterPro"/>
</dbReference>
<dbReference type="EMBL" id="VOQF01000008">
    <property type="protein sequence ID" value="TXC89844.1"/>
    <property type="molecule type" value="Genomic_DNA"/>
</dbReference>
<accession>A0A5C6VXW5</accession>
<keyword evidence="12" id="KW-1185">Reference proteome</keyword>
<dbReference type="InterPro" id="IPR009057">
    <property type="entry name" value="Homeodomain-like_sf"/>
</dbReference>
<feature type="domain" description="HTH araC/xylS-type" evidence="9">
    <location>
        <begin position="416"/>
        <end position="514"/>
    </location>
</feature>
<feature type="modified residue" description="4-aspartylphosphate" evidence="8">
    <location>
        <position position="60"/>
    </location>
</feature>
<organism evidence="11 12">
    <name type="scientific">Metabacillus litoralis</name>
    <dbReference type="NCBI Taxonomy" id="152268"/>
    <lineage>
        <taxon>Bacteria</taxon>
        <taxon>Bacillati</taxon>
        <taxon>Bacillota</taxon>
        <taxon>Bacilli</taxon>
        <taxon>Bacillales</taxon>
        <taxon>Bacillaceae</taxon>
        <taxon>Metabacillus</taxon>
    </lineage>
</organism>
<evidence type="ECO:0000313" key="11">
    <source>
        <dbReference type="EMBL" id="TXC89844.1"/>
    </source>
</evidence>
<evidence type="ECO:0000259" key="10">
    <source>
        <dbReference type="PROSITE" id="PS50110"/>
    </source>
</evidence>
<dbReference type="PROSITE" id="PS50110">
    <property type="entry name" value="RESPONSE_REGULATORY"/>
    <property type="match status" value="1"/>
</dbReference>
<evidence type="ECO:0000256" key="3">
    <source>
        <dbReference type="ARBA" id="ARBA00022553"/>
    </source>
</evidence>
<evidence type="ECO:0000259" key="9">
    <source>
        <dbReference type="PROSITE" id="PS01124"/>
    </source>
</evidence>
<dbReference type="RefSeq" id="WP_146949641.1">
    <property type="nucleotide sequence ID" value="NZ_VOQF01000008.1"/>
</dbReference>
<dbReference type="PANTHER" id="PTHR42713:SF3">
    <property type="entry name" value="TRANSCRIPTIONAL REGULATORY PROTEIN HPTR"/>
    <property type="match status" value="1"/>
</dbReference>
<keyword evidence="6" id="KW-0238">DNA-binding</keyword>
<evidence type="ECO:0000256" key="2">
    <source>
        <dbReference type="ARBA" id="ARBA00022490"/>
    </source>
</evidence>
<dbReference type="Proteomes" id="UP000321363">
    <property type="component" value="Unassembled WGS sequence"/>
</dbReference>
<keyword evidence="2" id="KW-0963">Cytoplasm</keyword>
<keyword evidence="5" id="KW-0805">Transcription regulation</keyword>
<comment type="caution">
    <text evidence="11">The sequence shown here is derived from an EMBL/GenBank/DDBJ whole genome shotgun (WGS) entry which is preliminary data.</text>
</comment>
<evidence type="ECO:0000256" key="8">
    <source>
        <dbReference type="PROSITE-ProRule" id="PRU00169"/>
    </source>
</evidence>
<dbReference type="GO" id="GO:0043565">
    <property type="term" value="F:sequence-specific DNA binding"/>
    <property type="evidence" value="ECO:0007669"/>
    <property type="project" value="InterPro"/>
</dbReference>
<evidence type="ECO:0000256" key="4">
    <source>
        <dbReference type="ARBA" id="ARBA00023012"/>
    </source>
</evidence>
<dbReference type="CDD" id="cd17536">
    <property type="entry name" value="REC_YesN-like"/>
    <property type="match status" value="1"/>
</dbReference>
<evidence type="ECO:0000313" key="12">
    <source>
        <dbReference type="Proteomes" id="UP000321363"/>
    </source>
</evidence>
<dbReference type="Gene3D" id="3.40.50.2300">
    <property type="match status" value="1"/>
</dbReference>
<keyword evidence="4" id="KW-0902">Two-component regulatory system</keyword>
<protein>
    <submittedName>
        <fullName evidence="11">Response regulator transcription factor</fullName>
    </submittedName>
</protein>
<dbReference type="OrthoDB" id="342399at2"/>
<dbReference type="PANTHER" id="PTHR42713">
    <property type="entry name" value="HISTIDINE KINASE-RELATED"/>
    <property type="match status" value="1"/>
</dbReference>
<evidence type="ECO:0000256" key="6">
    <source>
        <dbReference type="ARBA" id="ARBA00023125"/>
    </source>
</evidence>
<dbReference type="SUPFAM" id="SSF52172">
    <property type="entry name" value="CheY-like"/>
    <property type="match status" value="1"/>
</dbReference>
<gene>
    <name evidence="11" type="ORF">FS935_15900</name>
</gene>
<proteinExistence type="predicted"/>
<dbReference type="Pfam" id="PF12833">
    <property type="entry name" value="HTH_18"/>
    <property type="match status" value="1"/>
</dbReference>
<dbReference type="GO" id="GO:0005737">
    <property type="term" value="C:cytoplasm"/>
    <property type="evidence" value="ECO:0007669"/>
    <property type="project" value="UniProtKB-SubCell"/>
</dbReference>
<feature type="domain" description="Response regulatory" evidence="10">
    <location>
        <begin position="8"/>
        <end position="125"/>
    </location>
</feature>
<keyword evidence="3 8" id="KW-0597">Phosphoprotein</keyword>
<dbReference type="SMART" id="SM00448">
    <property type="entry name" value="REC"/>
    <property type="match status" value="1"/>
</dbReference>
<dbReference type="PRINTS" id="PR00032">
    <property type="entry name" value="HTHARAC"/>
</dbReference>
<dbReference type="InterPro" id="IPR018060">
    <property type="entry name" value="HTH_AraC"/>
</dbReference>
<dbReference type="InterPro" id="IPR001789">
    <property type="entry name" value="Sig_transdc_resp-reg_receiver"/>
</dbReference>
<evidence type="ECO:0000256" key="7">
    <source>
        <dbReference type="ARBA" id="ARBA00023163"/>
    </source>
</evidence>
<evidence type="ECO:0000256" key="5">
    <source>
        <dbReference type="ARBA" id="ARBA00023015"/>
    </source>
</evidence>
<dbReference type="GO" id="GO:0000160">
    <property type="term" value="P:phosphorelay signal transduction system"/>
    <property type="evidence" value="ECO:0007669"/>
    <property type="project" value="UniProtKB-KW"/>
</dbReference>
<dbReference type="Gene3D" id="1.10.10.60">
    <property type="entry name" value="Homeodomain-like"/>
    <property type="match status" value="2"/>
</dbReference>
<dbReference type="InterPro" id="IPR020449">
    <property type="entry name" value="Tscrpt_reg_AraC-type_HTH"/>
</dbReference>
<dbReference type="InterPro" id="IPR011006">
    <property type="entry name" value="CheY-like_superfamily"/>
</dbReference>
<evidence type="ECO:0000256" key="1">
    <source>
        <dbReference type="ARBA" id="ARBA00004496"/>
    </source>
</evidence>
<dbReference type="PROSITE" id="PS01124">
    <property type="entry name" value="HTH_ARAC_FAMILY_2"/>
    <property type="match status" value="1"/>
</dbReference>
<keyword evidence="7" id="KW-0804">Transcription</keyword>
<reference evidence="11 12" key="1">
    <citation type="journal article" date="2005" name="Int. J. Syst. Evol. Microbiol.">
        <title>Bacillus litoralis sp. nov., isolated from a tidal flat of the Yellow Sea in Korea.</title>
        <authorList>
            <person name="Yoon J.H."/>
            <person name="Oh T.K."/>
        </authorList>
    </citation>
    <scope>NUCLEOTIDE SEQUENCE [LARGE SCALE GENOMIC DNA]</scope>
    <source>
        <strain evidence="11 12">SW-211</strain>
    </source>
</reference>
<dbReference type="SMART" id="SM00342">
    <property type="entry name" value="HTH_ARAC"/>
    <property type="match status" value="1"/>
</dbReference>
<dbReference type="AlphaFoldDB" id="A0A5C6VXW5"/>
<sequence length="518" mass="58989">MKSGELCRILIVDDEQLIRQGIKHYLQWEQEGFQIIGEASNGQEALEMVERTNPHIILTDIVMPIMDGEELTRIVKAQYPNIEVIILSSYGEFDYVRSTFQSGAVDYILKPKLDAENLLNVLTTVASRISSLQASKEETNLSLNIGHIIDKFLSGFETEYDAQLIRKAFPVDCFCLLVVDTRSLSFSNNLSDSDSLKKRIKNKIEIMMGDTVFQPYTSEKNVSVFLVNLEEKDLIGCLTLADELLKEDSEVAILITDSFKDFSQIGNKYNSVIKKMLQYRFYFPEAKLLTEKNQPKEVPPVASFNLDKFTNDFKHERFDAAFNYLNDHIKALSGGFTTDIFEFKSFFGNIIFNITILLSNMDYDVEELENAKFTLFNSIDEATSASAVVEQLEQFIEKAKKSILAKGNQSGGSNIKMILEYVEDHYAEPLNLTGVANHFHFNPSYLSSYFTSHNGEGFNEYLNRIRIEEAAKLLNRESTPISEISGIVGYSDHSYFCKVFKKLKGVSPSQYRRSQKLK</sequence>
<dbReference type="Pfam" id="PF00072">
    <property type="entry name" value="Response_reg"/>
    <property type="match status" value="1"/>
</dbReference>
<comment type="subcellular location">
    <subcellularLocation>
        <location evidence="1">Cytoplasm</location>
    </subcellularLocation>
</comment>
<dbReference type="InterPro" id="IPR051552">
    <property type="entry name" value="HptR"/>
</dbReference>